<evidence type="ECO:0000256" key="6">
    <source>
        <dbReference type="SAM" id="Phobius"/>
    </source>
</evidence>
<dbReference type="Pfam" id="PF07690">
    <property type="entry name" value="MFS_1"/>
    <property type="match status" value="1"/>
</dbReference>
<feature type="transmembrane region" description="Helical" evidence="6">
    <location>
        <begin position="184"/>
        <end position="208"/>
    </location>
</feature>
<keyword evidence="3 6" id="KW-0812">Transmembrane</keyword>
<comment type="subcellular location">
    <subcellularLocation>
        <location evidence="1">Cell membrane</location>
        <topology evidence="1">Multi-pass membrane protein</topology>
    </subcellularLocation>
</comment>
<dbReference type="CDD" id="cd17489">
    <property type="entry name" value="MFS_YfcJ_like"/>
    <property type="match status" value="1"/>
</dbReference>
<keyword evidence="9" id="KW-1185">Reference proteome</keyword>
<reference evidence="8 9" key="1">
    <citation type="submission" date="2021-01" db="EMBL/GenBank/DDBJ databases">
        <title>Tumebacillus sp. strain ITR2 16S ribosomal RNA gene Genome sequencing and assembly.</title>
        <authorList>
            <person name="Kang M."/>
        </authorList>
    </citation>
    <scope>NUCLEOTIDE SEQUENCE [LARGE SCALE GENOMIC DNA]</scope>
    <source>
        <strain evidence="8 9">ITR2</strain>
    </source>
</reference>
<gene>
    <name evidence="8" type="ORF">JJB07_03325</name>
</gene>
<dbReference type="PANTHER" id="PTHR23531:SF2">
    <property type="entry name" value="PERMEASE"/>
    <property type="match status" value="1"/>
</dbReference>
<feature type="transmembrane region" description="Helical" evidence="6">
    <location>
        <begin position="243"/>
        <end position="264"/>
    </location>
</feature>
<feature type="transmembrane region" description="Helical" evidence="6">
    <location>
        <begin position="75"/>
        <end position="96"/>
    </location>
</feature>
<keyword evidence="4 6" id="KW-1133">Transmembrane helix</keyword>
<evidence type="ECO:0000313" key="9">
    <source>
        <dbReference type="Proteomes" id="UP000602284"/>
    </source>
</evidence>
<evidence type="ECO:0000256" key="3">
    <source>
        <dbReference type="ARBA" id="ARBA00022692"/>
    </source>
</evidence>
<dbReference type="InterPro" id="IPR036259">
    <property type="entry name" value="MFS_trans_sf"/>
</dbReference>
<feature type="transmembrane region" description="Helical" evidence="6">
    <location>
        <begin position="20"/>
        <end position="38"/>
    </location>
</feature>
<dbReference type="InterPro" id="IPR011701">
    <property type="entry name" value="MFS"/>
</dbReference>
<feature type="domain" description="Major facilitator superfamily (MFS) profile" evidence="7">
    <location>
        <begin position="1"/>
        <end position="358"/>
    </location>
</feature>
<feature type="transmembrane region" description="Helical" evidence="6">
    <location>
        <begin position="335"/>
        <end position="354"/>
    </location>
</feature>
<feature type="transmembrane region" description="Helical" evidence="6">
    <location>
        <begin position="136"/>
        <end position="157"/>
    </location>
</feature>
<feature type="transmembrane region" description="Helical" evidence="6">
    <location>
        <begin position="214"/>
        <end position="231"/>
    </location>
</feature>
<proteinExistence type="predicted"/>
<name>A0ABS1J616_9BACL</name>
<keyword evidence="5 6" id="KW-0472">Membrane</keyword>
<evidence type="ECO:0000256" key="5">
    <source>
        <dbReference type="ARBA" id="ARBA00023136"/>
    </source>
</evidence>
<dbReference type="PANTHER" id="PTHR23531">
    <property type="entry name" value="QUINOLENE RESISTANCE PROTEIN NORA"/>
    <property type="match status" value="1"/>
</dbReference>
<dbReference type="PROSITE" id="PS50850">
    <property type="entry name" value="MFS"/>
    <property type="match status" value="1"/>
</dbReference>
<feature type="transmembrane region" description="Helical" evidence="6">
    <location>
        <begin position="108"/>
        <end position="130"/>
    </location>
</feature>
<feature type="transmembrane region" description="Helical" evidence="6">
    <location>
        <begin position="270"/>
        <end position="289"/>
    </location>
</feature>
<evidence type="ECO:0000256" key="2">
    <source>
        <dbReference type="ARBA" id="ARBA00022448"/>
    </source>
</evidence>
<sequence>MLLPTLPSFVSQHGGTDAQVGLVIGILTLAAVIARLFVGPLIDSLGKKIILIVGNVILLISMGSYYWAASVAFVLGIRFLHGLGWGTTTTSYGALASDIIPASRRGEGLGYFGLGSTLAMALGPFTGIWVMKSYGFDWLFVVTFLSTLLSLVLPLFVSVKKGPAPAQPVSESSSLLSRMVEPKALFPAFLVLLLGVTYGGVVSFITLFGTEAGIANVGWFFLVNALSVFIVRPISGRIFDKRGHFWVLFPGAFFSMIGLLVLSYATTTPLLMVAALFYGIGFGSIQPSIQAWTVNRVAPNRRGVANATFYNGFDLGLGGGGMLLGMIAASTSYALMYRVSIVLMVIYLVVYLLYRYKQKEPS</sequence>
<dbReference type="EMBL" id="JAEQNB010000001">
    <property type="protein sequence ID" value="MBL0385672.1"/>
    <property type="molecule type" value="Genomic_DNA"/>
</dbReference>
<dbReference type="SUPFAM" id="SSF103473">
    <property type="entry name" value="MFS general substrate transporter"/>
    <property type="match status" value="1"/>
</dbReference>
<dbReference type="Gene3D" id="1.20.1250.20">
    <property type="entry name" value="MFS general substrate transporter like domains"/>
    <property type="match status" value="1"/>
</dbReference>
<dbReference type="InterPro" id="IPR020846">
    <property type="entry name" value="MFS_dom"/>
</dbReference>
<keyword evidence="2" id="KW-0813">Transport</keyword>
<evidence type="ECO:0000313" key="8">
    <source>
        <dbReference type="EMBL" id="MBL0385672.1"/>
    </source>
</evidence>
<feature type="transmembrane region" description="Helical" evidence="6">
    <location>
        <begin position="309"/>
        <end position="329"/>
    </location>
</feature>
<dbReference type="Proteomes" id="UP000602284">
    <property type="component" value="Unassembled WGS sequence"/>
</dbReference>
<feature type="transmembrane region" description="Helical" evidence="6">
    <location>
        <begin position="50"/>
        <end position="69"/>
    </location>
</feature>
<evidence type="ECO:0000259" key="7">
    <source>
        <dbReference type="PROSITE" id="PS50850"/>
    </source>
</evidence>
<dbReference type="InterPro" id="IPR052714">
    <property type="entry name" value="MFS_Exporter"/>
</dbReference>
<evidence type="ECO:0000256" key="1">
    <source>
        <dbReference type="ARBA" id="ARBA00004651"/>
    </source>
</evidence>
<organism evidence="8 9">
    <name type="scientific">Tumebacillus amylolyticus</name>
    <dbReference type="NCBI Taxonomy" id="2801339"/>
    <lineage>
        <taxon>Bacteria</taxon>
        <taxon>Bacillati</taxon>
        <taxon>Bacillota</taxon>
        <taxon>Bacilli</taxon>
        <taxon>Bacillales</taxon>
        <taxon>Alicyclobacillaceae</taxon>
        <taxon>Tumebacillus</taxon>
    </lineage>
</organism>
<protein>
    <submittedName>
        <fullName evidence="8">MFS transporter</fullName>
    </submittedName>
</protein>
<accession>A0ABS1J616</accession>
<comment type="caution">
    <text evidence="8">The sequence shown here is derived from an EMBL/GenBank/DDBJ whole genome shotgun (WGS) entry which is preliminary data.</text>
</comment>
<evidence type="ECO:0000256" key="4">
    <source>
        <dbReference type="ARBA" id="ARBA00022989"/>
    </source>
</evidence>